<protein>
    <recommendedName>
        <fullName evidence="13">Cytoplasmic dynein 1 intermediate chain 2</fullName>
    </recommendedName>
    <alternativeName>
        <fullName evidence="14">Cytoplasmic dynein intermediate chain 2</fullName>
    </alternativeName>
    <alternativeName>
        <fullName evidence="15">Dynein intermediate chain 2, cytosolic</fullName>
    </alternativeName>
</protein>
<keyword evidence="19" id="KW-1185">Reference proteome</keyword>
<evidence type="ECO:0000256" key="3">
    <source>
        <dbReference type="ARBA" id="ARBA00022448"/>
    </source>
</evidence>
<dbReference type="InterPro" id="IPR015943">
    <property type="entry name" value="WD40/YVTN_repeat-like_dom_sf"/>
</dbReference>
<comment type="function">
    <text evidence="16">Acts as one of several non-catalytic accessory components of the cytoplasmic dynein 1 complex that are thought to be involved in linking dynein to cargos and to adapter proteins that regulate dynein function. Cytoplasmic dynein 1 acts as a motor for the intracellular retrograde motility of vesicles and organelles along microtubules. The intermediate chains mediate the binding of dynein to dynactin via its 150 kDa component (p150-glued) DCTN1. Involved in membrane-transport, such as Golgi apparatus, late endosomes and lysosomes.</text>
</comment>
<evidence type="ECO:0000313" key="19">
    <source>
        <dbReference type="Proteomes" id="UP000504640"/>
    </source>
</evidence>
<dbReference type="GO" id="GO:0010970">
    <property type="term" value="P:transport along microtubule"/>
    <property type="evidence" value="ECO:0007669"/>
    <property type="project" value="TreeGrafter"/>
</dbReference>
<evidence type="ECO:0000256" key="6">
    <source>
        <dbReference type="ARBA" id="ARBA00022574"/>
    </source>
</evidence>
<keyword evidence="7" id="KW-0493">Microtubule</keyword>
<keyword evidence="8" id="KW-0677">Repeat</keyword>
<feature type="region of interest" description="Disordered" evidence="18">
    <location>
        <begin position="149"/>
        <end position="205"/>
    </location>
</feature>
<evidence type="ECO:0000256" key="18">
    <source>
        <dbReference type="SAM" id="MobiDB-lite"/>
    </source>
</evidence>
<keyword evidence="12" id="KW-0206">Cytoskeleton</keyword>
<dbReference type="RefSeq" id="XP_032148869.1">
    <property type="nucleotide sequence ID" value="XM_032292978.1"/>
</dbReference>
<keyword evidence="5" id="KW-0597">Phosphoprotein</keyword>
<evidence type="ECO:0000256" key="8">
    <source>
        <dbReference type="ARBA" id="ARBA00022737"/>
    </source>
</evidence>
<dbReference type="GO" id="GO:0005874">
    <property type="term" value="C:microtubule"/>
    <property type="evidence" value="ECO:0007669"/>
    <property type="project" value="UniProtKB-KW"/>
</dbReference>
<evidence type="ECO:0000256" key="13">
    <source>
        <dbReference type="ARBA" id="ARBA00040292"/>
    </source>
</evidence>
<dbReference type="AlphaFoldDB" id="A0A6J3J3V9"/>
<dbReference type="PANTHER" id="PTHR12442:SF42">
    <property type="entry name" value="DYNEIN CYTOPLASMIC 1 INTERMEDIATE CHAIN 2"/>
    <property type="match status" value="1"/>
</dbReference>
<evidence type="ECO:0000313" key="20">
    <source>
        <dbReference type="RefSeq" id="XP_032148869.1"/>
    </source>
</evidence>
<keyword evidence="9" id="KW-0007">Acetylation</keyword>
<keyword evidence="11" id="KW-0505">Motor protein</keyword>
<dbReference type="Pfam" id="PF00400">
    <property type="entry name" value="WD40"/>
    <property type="match status" value="1"/>
</dbReference>
<evidence type="ECO:0000256" key="7">
    <source>
        <dbReference type="ARBA" id="ARBA00022701"/>
    </source>
</evidence>
<dbReference type="GO" id="GO:0045503">
    <property type="term" value="F:dynein light chain binding"/>
    <property type="evidence" value="ECO:0007669"/>
    <property type="project" value="TreeGrafter"/>
</dbReference>
<keyword evidence="3" id="KW-0813">Transport</keyword>
<proteinExistence type="inferred from homology"/>
<feature type="compositionally biased region" description="Basic and acidic residues" evidence="18">
    <location>
        <begin position="1"/>
        <end position="13"/>
    </location>
</feature>
<evidence type="ECO:0000313" key="21">
    <source>
        <dbReference type="RefSeq" id="XP_032148871.1"/>
    </source>
</evidence>
<sequence>MSDKSELKAELERKKQRLAQIREEKKRKEEERKKKETDQKKEAVAPVQEESDLEKKRREAEALLQSMGLTPESPIAEQPLRVVTADTCLFHYLVPPPMSPSSKSVSTPSEAGSQDSGDGAVGSRRGPIKLGMAKITQVDFPPREIVTYTKETQTPVMAQPKEDEEEDDDVVAPKPPIEPEEEKTLKKDEENDSKAPPHELTEEEKQQILHSEEFLSFFDHSTRIVERALSEQINIFFDYSGRDLEDKEGEIQAGAKLSLNRQFFDERWSKHRVVSCLDWSSQYPELLVASYNNNEDAPHEPDGVALVWNMKYKKTTPEYVFHCQSAVMSATFAKFHPNLVVGGTYSGQIVLWDNRSNKRTPVQRTPLSAAAHTHPVYCVNVVGTQNAHNLISISTDGKICSWSLDMLSHPQDSMELVHKQSKAVAVTSMSFPVGDVNNFVVGSEEGSVYTACRHGSKAGISEMFEGHQGPITGIHCHAAVGAVDFSHLFVTSSFDWTVKLWTTKNNKPLYSFEDNSDYVYDVMWSPTHPALFACVDGMGRLDLWNLNNDTEVPTASISVEGNPALNRVRWTHSGREIAVGDSEGQIVIYDVGEQIAVPRNDEWARFGRTLAEINANRADAEEEAATRIPA</sequence>
<evidence type="ECO:0000256" key="12">
    <source>
        <dbReference type="ARBA" id="ARBA00023212"/>
    </source>
</evidence>
<feature type="region of interest" description="Disordered" evidence="18">
    <location>
        <begin position="92"/>
        <end position="126"/>
    </location>
</feature>
<evidence type="ECO:0000256" key="2">
    <source>
        <dbReference type="ARBA" id="ARBA00011059"/>
    </source>
</evidence>
<evidence type="ECO:0000256" key="14">
    <source>
        <dbReference type="ARBA" id="ARBA00042023"/>
    </source>
</evidence>
<evidence type="ECO:0000256" key="17">
    <source>
        <dbReference type="ARBA" id="ARBA00061929"/>
    </source>
</evidence>
<dbReference type="GO" id="GO:0005868">
    <property type="term" value="C:cytoplasmic dynein complex"/>
    <property type="evidence" value="ECO:0007669"/>
    <property type="project" value="InterPro"/>
</dbReference>
<dbReference type="SUPFAM" id="SSF50978">
    <property type="entry name" value="WD40 repeat-like"/>
    <property type="match status" value="1"/>
</dbReference>
<comment type="similarity">
    <text evidence="2">Belongs to the dynein intermediate chain family.</text>
</comment>
<dbReference type="PANTHER" id="PTHR12442">
    <property type="entry name" value="DYNEIN INTERMEDIATE CHAIN"/>
    <property type="match status" value="1"/>
</dbReference>
<evidence type="ECO:0000256" key="10">
    <source>
        <dbReference type="ARBA" id="ARBA00023017"/>
    </source>
</evidence>
<gene>
    <name evidence="20 21" type="primary">DYNC1I2</name>
</gene>
<feature type="compositionally biased region" description="Basic and acidic residues" evidence="18">
    <location>
        <begin position="182"/>
        <end position="205"/>
    </location>
</feature>
<evidence type="ECO:0000256" key="15">
    <source>
        <dbReference type="ARBA" id="ARBA00042966"/>
    </source>
</evidence>
<feature type="compositionally biased region" description="Basic and acidic residues" evidence="18">
    <location>
        <begin position="20"/>
        <end position="43"/>
    </location>
</feature>
<organism evidence="19 20">
    <name type="scientific">Sapajus apella</name>
    <name type="common">Brown-capped capuchin</name>
    <name type="synonym">Cebus apella</name>
    <dbReference type="NCBI Taxonomy" id="9515"/>
    <lineage>
        <taxon>Eukaryota</taxon>
        <taxon>Metazoa</taxon>
        <taxon>Chordata</taxon>
        <taxon>Craniata</taxon>
        <taxon>Vertebrata</taxon>
        <taxon>Euteleostomi</taxon>
        <taxon>Mammalia</taxon>
        <taxon>Eutheria</taxon>
        <taxon>Euarchontoglires</taxon>
        <taxon>Primates</taxon>
        <taxon>Haplorrhini</taxon>
        <taxon>Platyrrhini</taxon>
        <taxon>Cebidae</taxon>
        <taxon>Cebinae</taxon>
        <taxon>Sapajus</taxon>
    </lineage>
</organism>
<dbReference type="RefSeq" id="XP_032148871.1">
    <property type="nucleotide sequence ID" value="XM_032292980.1"/>
</dbReference>
<evidence type="ECO:0000256" key="4">
    <source>
        <dbReference type="ARBA" id="ARBA00022490"/>
    </source>
</evidence>
<dbReference type="InterPro" id="IPR036322">
    <property type="entry name" value="WD40_repeat_dom_sf"/>
</dbReference>
<evidence type="ECO:0000256" key="5">
    <source>
        <dbReference type="ARBA" id="ARBA00022553"/>
    </source>
</evidence>
<dbReference type="Proteomes" id="UP000504640">
    <property type="component" value="Unplaced"/>
</dbReference>
<dbReference type="GeneID" id="116561176"/>
<dbReference type="FunFam" id="2.130.10.10:FF:000026">
    <property type="entry name" value="cytoplasmic dynein 1 intermediate chain 2 isoform X2"/>
    <property type="match status" value="1"/>
</dbReference>
<dbReference type="GO" id="GO:0045504">
    <property type="term" value="F:dynein heavy chain binding"/>
    <property type="evidence" value="ECO:0007669"/>
    <property type="project" value="TreeGrafter"/>
</dbReference>
<keyword evidence="4" id="KW-0963">Cytoplasm</keyword>
<dbReference type="CTD" id="1781"/>
<evidence type="ECO:0000256" key="16">
    <source>
        <dbReference type="ARBA" id="ARBA00045429"/>
    </source>
</evidence>
<dbReference type="Pfam" id="PF11540">
    <property type="entry name" value="Dynein_IC2"/>
    <property type="match status" value="1"/>
</dbReference>
<accession>A0A6J3J3V9</accession>
<evidence type="ECO:0000256" key="11">
    <source>
        <dbReference type="ARBA" id="ARBA00023175"/>
    </source>
</evidence>
<evidence type="ECO:0000256" key="1">
    <source>
        <dbReference type="ARBA" id="ARBA00004245"/>
    </source>
</evidence>
<dbReference type="SMART" id="SM00320">
    <property type="entry name" value="WD40"/>
    <property type="match status" value="5"/>
</dbReference>
<dbReference type="FunFam" id="2.130.10.10:FF:000095">
    <property type="entry name" value="Cytoplasmic dynein 1 intermediate chain 2"/>
    <property type="match status" value="1"/>
</dbReference>
<name>A0A6J3J3V9_SAPAP</name>
<comment type="subunit">
    <text evidence="17">Homodimer. The cytoplasmic dynein 1 complex consists of two catalytic heavy chains (HCs) and a number of non-catalytic subunits presented by intermediate chains (ICs), light intermediate chains (LICs) and light chains (LCs); the composition seems to vary in respect to the IC, LIC and LC composition. The heavy chain homodimer serves as a scaffold for the probable homodimeric assembly of the respective non-catalytic subunits. The ICs and LICs bind directly to the HC dimer and the LCs assemble on the IC dimer. Interacts with DYNLT3. Interacts with DYNLT1. Interacts (dephosphorylated at Ser-90) with DCTN1. Interacts with BICD2. Interacts with SPEF2. Interacts with CFAP61.</text>
</comment>
<keyword evidence="6" id="KW-0853">WD repeat</keyword>
<comment type="subcellular location">
    <subcellularLocation>
        <location evidence="1">Cytoplasm</location>
        <location evidence="1">Cytoskeleton</location>
    </subcellularLocation>
</comment>
<reference evidence="20 21" key="1">
    <citation type="submission" date="2025-04" db="UniProtKB">
        <authorList>
            <consortium name="RefSeq"/>
        </authorList>
    </citation>
    <scope>IDENTIFICATION</scope>
    <source>
        <tissue evidence="20 21">Blood</tissue>
    </source>
</reference>
<dbReference type="Gene3D" id="2.130.10.10">
    <property type="entry name" value="YVTN repeat-like/Quinoprotein amine dehydrogenase"/>
    <property type="match status" value="2"/>
</dbReference>
<feature type="region of interest" description="Disordered" evidence="18">
    <location>
        <begin position="1"/>
        <end position="74"/>
    </location>
</feature>
<dbReference type="InterPro" id="IPR025956">
    <property type="entry name" value="DYNC1I1/DYNC1I2"/>
</dbReference>
<dbReference type="InterPro" id="IPR050687">
    <property type="entry name" value="Dynein_IC"/>
</dbReference>
<feature type="compositionally biased region" description="Low complexity" evidence="18">
    <location>
        <begin position="100"/>
        <end position="109"/>
    </location>
</feature>
<keyword evidence="10" id="KW-0243">Dynein</keyword>
<evidence type="ECO:0000256" key="9">
    <source>
        <dbReference type="ARBA" id="ARBA00022990"/>
    </source>
</evidence>
<dbReference type="InterPro" id="IPR001680">
    <property type="entry name" value="WD40_rpt"/>
</dbReference>